<dbReference type="Pfam" id="PF08902">
    <property type="entry name" value="DUF1848"/>
    <property type="match status" value="1"/>
</dbReference>
<dbReference type="KEGG" id="npy:NPRO_05160"/>
<evidence type="ECO:0008006" key="3">
    <source>
        <dbReference type="Google" id="ProtNLM"/>
    </source>
</evidence>
<gene>
    <name evidence="1" type="ORF">NPRO_05160</name>
</gene>
<protein>
    <recommendedName>
        <fullName evidence="3">DNA repair photolyase</fullName>
    </recommendedName>
</protein>
<dbReference type="EMBL" id="AP021858">
    <property type="protein sequence ID" value="BBO22921.1"/>
    <property type="molecule type" value="Genomic_DNA"/>
</dbReference>
<organism evidence="1 2">
    <name type="scientific">Candidatus Nitrosymbiomonas proteolyticus</name>
    <dbReference type="NCBI Taxonomy" id="2608984"/>
    <lineage>
        <taxon>Bacteria</taxon>
        <taxon>Bacillati</taxon>
        <taxon>Armatimonadota</taxon>
        <taxon>Armatimonadota incertae sedis</taxon>
        <taxon>Candidatus Nitrosymbiomonas</taxon>
    </lineage>
</organism>
<sequence length="319" mass="35817">MVISASRKTDIPAFYGDWLLHRLEEGYCVMRNSYSRRPKRVSLAREDVDAFVFWTKNPKPFLPALAEVARRGFPFYMHLTVTGYGQPMERSVASWESVVDCCRRLVSDFGPRTVAWRYDPIVITEAMTPAWHAENFARLADVFAGISDEVATSFVEPYRKVRSNLDRLSAKTGVRWRDPALEEKRDLVRRLSGLGAERGMLLRVCSQPEVAGGLPEGRCIDPVRLRDVGASSFSSRSAPTRTGCNCIQSIDIGEYDTCPQGCAYCYANRDRETAVRNLKEHSDTSESILCLGPSDPVTVNGQMHLFDRGSEPQTRGFTA</sequence>
<dbReference type="InterPro" id="IPR014998">
    <property type="entry name" value="DUF1848"/>
</dbReference>
<proteinExistence type="predicted"/>
<reference evidence="1" key="1">
    <citation type="journal article" name="DNA Res.">
        <title>The physiological potential of anammox bacteria as revealed by their core genome structure.</title>
        <authorList>
            <person name="Okubo T."/>
            <person name="Toyoda A."/>
            <person name="Fukuhara K."/>
            <person name="Uchiyama I."/>
            <person name="Harigaya Y."/>
            <person name="Kuroiwa M."/>
            <person name="Suzuki T."/>
            <person name="Murakami Y."/>
            <person name="Suwa Y."/>
            <person name="Takami H."/>
        </authorList>
    </citation>
    <scope>NUCLEOTIDE SEQUENCE</scope>
    <source>
        <strain evidence="1">317325-2</strain>
    </source>
</reference>
<name>A0A809S8G0_9BACT</name>
<evidence type="ECO:0000313" key="1">
    <source>
        <dbReference type="EMBL" id="BBO22921.1"/>
    </source>
</evidence>
<evidence type="ECO:0000313" key="2">
    <source>
        <dbReference type="Proteomes" id="UP000662873"/>
    </source>
</evidence>
<accession>A0A809S8G0</accession>
<dbReference type="Proteomes" id="UP000662873">
    <property type="component" value="Chromosome"/>
</dbReference>
<dbReference type="AlphaFoldDB" id="A0A809S8G0"/>